<reference evidence="4 5" key="1">
    <citation type="submission" date="2024-01" db="EMBL/GenBank/DDBJ databases">
        <title>Pedobacter sp. nov., isolated from oil-contaminated soil.</title>
        <authorList>
            <person name="Le N.T.T."/>
        </authorList>
    </citation>
    <scope>NUCLEOTIDE SEQUENCE [LARGE SCALE GENOMIC DNA]</scope>
    <source>
        <strain evidence="4 5">VNH31</strain>
    </source>
</reference>
<dbReference type="Proteomes" id="UP001337681">
    <property type="component" value="Unassembled WGS sequence"/>
</dbReference>
<feature type="domain" description="N-acetyltransferase" evidence="3">
    <location>
        <begin position="1"/>
        <end position="142"/>
    </location>
</feature>
<gene>
    <name evidence="4" type="ORF">VRU49_05695</name>
</gene>
<dbReference type="InterPro" id="IPR050680">
    <property type="entry name" value="YpeA/RimI_acetyltransf"/>
</dbReference>
<organism evidence="4 5">
    <name type="scientific">Pedobacter flavus</name>
    <dbReference type="NCBI Taxonomy" id="3113906"/>
    <lineage>
        <taxon>Bacteria</taxon>
        <taxon>Pseudomonadati</taxon>
        <taxon>Bacteroidota</taxon>
        <taxon>Sphingobacteriia</taxon>
        <taxon>Sphingobacteriales</taxon>
        <taxon>Sphingobacteriaceae</taxon>
        <taxon>Pedobacter</taxon>
    </lineage>
</organism>
<evidence type="ECO:0000259" key="3">
    <source>
        <dbReference type="PROSITE" id="PS51186"/>
    </source>
</evidence>
<dbReference type="InterPro" id="IPR016181">
    <property type="entry name" value="Acyl_CoA_acyltransferase"/>
</dbReference>
<dbReference type="Gene3D" id="3.40.630.30">
    <property type="match status" value="1"/>
</dbReference>
<keyword evidence="2" id="KW-0012">Acyltransferase</keyword>
<dbReference type="InterPro" id="IPR000182">
    <property type="entry name" value="GNAT_dom"/>
</dbReference>
<dbReference type="RefSeq" id="WP_330145818.1">
    <property type="nucleotide sequence ID" value="NZ_JAZDQU010000001.1"/>
</dbReference>
<dbReference type="CDD" id="cd04301">
    <property type="entry name" value="NAT_SF"/>
    <property type="match status" value="1"/>
</dbReference>
<dbReference type="PANTHER" id="PTHR43420:SF12">
    <property type="entry name" value="N-ACETYLTRANSFERASE DOMAIN-CONTAINING PROTEIN"/>
    <property type="match status" value="1"/>
</dbReference>
<proteinExistence type="predicted"/>
<evidence type="ECO:0000256" key="2">
    <source>
        <dbReference type="ARBA" id="ARBA00023315"/>
    </source>
</evidence>
<evidence type="ECO:0000313" key="4">
    <source>
        <dbReference type="EMBL" id="MEE1884913.1"/>
    </source>
</evidence>
<evidence type="ECO:0000313" key="5">
    <source>
        <dbReference type="Proteomes" id="UP001337681"/>
    </source>
</evidence>
<dbReference type="SUPFAM" id="SSF55729">
    <property type="entry name" value="Acyl-CoA N-acyltransferases (Nat)"/>
    <property type="match status" value="1"/>
</dbReference>
<name>A0ABU7H120_9SPHI</name>
<dbReference type="EMBL" id="JAZDQU010000001">
    <property type="protein sequence ID" value="MEE1884913.1"/>
    <property type="molecule type" value="Genomic_DNA"/>
</dbReference>
<comment type="caution">
    <text evidence="4">The sequence shown here is derived from an EMBL/GenBank/DDBJ whole genome shotgun (WGS) entry which is preliminary data.</text>
</comment>
<dbReference type="PANTHER" id="PTHR43420">
    <property type="entry name" value="ACETYLTRANSFERASE"/>
    <property type="match status" value="1"/>
</dbReference>
<keyword evidence="1" id="KW-0808">Transferase</keyword>
<accession>A0ABU7H120</accession>
<keyword evidence="5" id="KW-1185">Reference proteome</keyword>
<dbReference type="PROSITE" id="PS51186">
    <property type="entry name" value="GNAT"/>
    <property type="match status" value="1"/>
</dbReference>
<evidence type="ECO:0000256" key="1">
    <source>
        <dbReference type="ARBA" id="ARBA00022679"/>
    </source>
</evidence>
<sequence length="143" mass="16477">MSIKENPSDIQIEQIPYYLSWQIRKIVFDPNPIDYKIDDDENGVHFGLYIGKNLIGVVSWFIEKDGAEFKKLGILNEFQGKGFGKMLLTHCIDYFKSQGIKTFRCESNKNSIGFYENLGFKKTNPTEAFHCYACIAMELSIKV</sequence>
<dbReference type="Pfam" id="PF00583">
    <property type="entry name" value="Acetyltransf_1"/>
    <property type="match status" value="1"/>
</dbReference>
<protein>
    <submittedName>
        <fullName evidence="4">GNAT family N-acetyltransferase</fullName>
    </submittedName>
</protein>